<dbReference type="PANTHER" id="PTHR46419:SF2">
    <property type="entry name" value="ADP-RIBOSYLATION FACTOR GTPASE-ACTIVATING PROTEIN AGD5"/>
    <property type="match status" value="1"/>
</dbReference>
<feature type="compositionally biased region" description="Basic and acidic residues" evidence="1">
    <location>
        <begin position="176"/>
        <end position="187"/>
    </location>
</feature>
<accession>A0A6A4LR04</accession>
<comment type="caution">
    <text evidence="2">The sequence shown here is derived from an EMBL/GenBank/DDBJ whole genome shotgun (WGS) entry which is preliminary data.</text>
</comment>
<dbReference type="GO" id="GO:0005096">
    <property type="term" value="F:GTPase activator activity"/>
    <property type="evidence" value="ECO:0007669"/>
    <property type="project" value="InterPro"/>
</dbReference>
<feature type="region of interest" description="Disordered" evidence="1">
    <location>
        <begin position="55"/>
        <end position="82"/>
    </location>
</feature>
<feature type="region of interest" description="Disordered" evidence="1">
    <location>
        <begin position="176"/>
        <end position="243"/>
    </location>
</feature>
<reference evidence="2 3" key="1">
    <citation type="journal article" date="2019" name="Genome Biol. Evol.">
        <title>The Rhododendron genome and chromosomal organization provide insight into shared whole-genome duplications across the heath family (Ericaceae).</title>
        <authorList>
            <person name="Soza V.L."/>
            <person name="Lindsley D."/>
            <person name="Waalkes A."/>
            <person name="Ramage E."/>
            <person name="Patwardhan R.P."/>
            <person name="Burton J.N."/>
            <person name="Adey A."/>
            <person name="Kumar A."/>
            <person name="Qiu R."/>
            <person name="Shendure J."/>
            <person name="Hall B."/>
        </authorList>
    </citation>
    <scope>NUCLEOTIDE SEQUENCE [LARGE SCALE GENOMIC DNA]</scope>
    <source>
        <strain evidence="2">RSF 1966-606</strain>
    </source>
</reference>
<organism evidence="2 3">
    <name type="scientific">Rhododendron williamsianum</name>
    <dbReference type="NCBI Taxonomy" id="262921"/>
    <lineage>
        <taxon>Eukaryota</taxon>
        <taxon>Viridiplantae</taxon>
        <taxon>Streptophyta</taxon>
        <taxon>Embryophyta</taxon>
        <taxon>Tracheophyta</taxon>
        <taxon>Spermatophyta</taxon>
        <taxon>Magnoliopsida</taxon>
        <taxon>eudicotyledons</taxon>
        <taxon>Gunneridae</taxon>
        <taxon>Pentapetalae</taxon>
        <taxon>asterids</taxon>
        <taxon>Ericales</taxon>
        <taxon>Ericaceae</taxon>
        <taxon>Ericoideae</taxon>
        <taxon>Rhodoreae</taxon>
        <taxon>Rhododendron</taxon>
    </lineage>
</organism>
<dbReference type="PANTHER" id="PTHR46419">
    <property type="entry name" value="ADP-RIBOSYLATION FACTOR GTPASE-ACTIVATING PROTEIN AGD5"/>
    <property type="match status" value="1"/>
</dbReference>
<feature type="non-terminal residue" evidence="2">
    <location>
        <position position="1"/>
    </location>
</feature>
<sequence length="386" mass="42666">MEAFYFDELVRTAKRQQLESKALQIDSTIVKFYCAVVVVGVLEVEFLVESISNHIKSEPDSPNSPRSSELEEEAVHGCDTPISGPSIPDVKVVRSATLDTWLLEHVAFIHYESHLCLTRLLLTLPTCAAVAGTYSSLHDTHFIVVDGVPPPFSSALESDPNSSDWHWRWPPPPRISSDKRWVPKDNNTKSPARPLEDEASVQRRIPGDRSGHHHAAAEGSVADKTGSTELDAKKTHSSSGIEDLFQDSPSVVSAVSEKPQKDAKTDMSLFDNSNMVSSFAIHQQQIAMLHQQQSLLMLFTNRLQQIAMLHQQQSLFMLFTNRLQQIAMLHQQQSLLMAAAAKSGDVMTNLVGNAQSQVANGTTLPTSNWPNVGFQFTGMMTPAAWK</sequence>
<dbReference type="InterPro" id="IPR044520">
    <property type="entry name" value="ARF_GAP_AGD5/15"/>
</dbReference>
<keyword evidence="3" id="KW-1185">Reference proteome</keyword>
<evidence type="ECO:0000313" key="3">
    <source>
        <dbReference type="Proteomes" id="UP000428333"/>
    </source>
</evidence>
<dbReference type="OrthoDB" id="1741872at2759"/>
<feature type="compositionally biased region" description="Polar residues" evidence="1">
    <location>
        <begin position="55"/>
        <end position="67"/>
    </location>
</feature>
<protein>
    <submittedName>
        <fullName evidence="2">Uncharacterized protein</fullName>
    </submittedName>
</protein>
<gene>
    <name evidence="2" type="ORF">C3L33_11329</name>
</gene>
<proteinExistence type="predicted"/>
<name>A0A6A4LR04_9ERIC</name>
<dbReference type="AlphaFoldDB" id="A0A6A4LR04"/>
<dbReference type="EMBL" id="QEFC01001563">
    <property type="protein sequence ID" value="KAE9456768.1"/>
    <property type="molecule type" value="Genomic_DNA"/>
</dbReference>
<dbReference type="Proteomes" id="UP000428333">
    <property type="component" value="Linkage Group LG06"/>
</dbReference>
<evidence type="ECO:0000256" key="1">
    <source>
        <dbReference type="SAM" id="MobiDB-lite"/>
    </source>
</evidence>
<evidence type="ECO:0000313" key="2">
    <source>
        <dbReference type="EMBL" id="KAE9456768.1"/>
    </source>
</evidence>